<dbReference type="InParanoid" id="A0A6I8P476"/>
<evidence type="ECO:0000313" key="2">
    <source>
        <dbReference type="Proteomes" id="UP000002279"/>
    </source>
</evidence>
<dbReference type="GeneTree" id="ENSGT00950000185331"/>
<reference evidence="1" key="2">
    <citation type="submission" date="2025-09" db="UniProtKB">
        <authorList>
            <consortium name="Ensembl"/>
        </authorList>
    </citation>
    <scope>IDENTIFICATION</scope>
    <source>
        <strain evidence="1">Glennie</strain>
    </source>
</reference>
<dbReference type="Proteomes" id="UP000002279">
    <property type="component" value="Unplaced"/>
</dbReference>
<protein>
    <submittedName>
        <fullName evidence="1">Uncharacterized protein</fullName>
    </submittedName>
</protein>
<keyword evidence="2" id="KW-1185">Reference proteome</keyword>
<evidence type="ECO:0000313" key="1">
    <source>
        <dbReference type="Ensembl" id="ENSOANP00000047759.1"/>
    </source>
</evidence>
<dbReference type="PANTHER" id="PTHR44523:SF1">
    <property type="entry name" value="TETRATRICOPEPTIDE REPEAT PROTEIN 13"/>
    <property type="match status" value="1"/>
</dbReference>
<name>A0A6I8P476_ORNAN</name>
<sequence>MDQHSGHVESSHSHWGGDWRGVAVGGGTHDRELQGKVRRGRGPSGQLCCLGLSGALGELSRSWDLFFRILQFQVVPDEKRLCLAESSFLSFHDSDCESRGSPPCESLLSLNTEKILSQAKTLAEQKRFPFATDNVNMNEELAIAYVLIGSGLYDEAIRHFSSMLQVSVLSSLIRSSIVKLVAPGEPQVSVCGESLSGRRR</sequence>
<dbReference type="PANTHER" id="PTHR44523">
    <property type="entry name" value="TETRATRICOPEPTIDE REPEAT PROTEIN 13"/>
    <property type="match status" value="1"/>
</dbReference>
<accession>A0A6I8P476</accession>
<proteinExistence type="predicted"/>
<reference evidence="1" key="1">
    <citation type="submission" date="2025-08" db="UniProtKB">
        <authorList>
            <consortium name="Ensembl"/>
        </authorList>
    </citation>
    <scope>IDENTIFICATION</scope>
    <source>
        <strain evidence="1">Glennie</strain>
    </source>
</reference>
<dbReference type="AlphaFoldDB" id="A0A6I8P476"/>
<dbReference type="Bgee" id="ENSOANG00000042439">
    <property type="expression patterns" value="Expressed in liver and 8 other cell types or tissues"/>
</dbReference>
<dbReference type="Ensembl" id="ENSOANT00000048774.1">
    <property type="protein sequence ID" value="ENSOANP00000047759.1"/>
    <property type="gene ID" value="ENSOANG00000042439.1"/>
</dbReference>
<organism evidence="1 2">
    <name type="scientific">Ornithorhynchus anatinus</name>
    <name type="common">Duckbill platypus</name>
    <dbReference type="NCBI Taxonomy" id="9258"/>
    <lineage>
        <taxon>Eukaryota</taxon>
        <taxon>Metazoa</taxon>
        <taxon>Chordata</taxon>
        <taxon>Craniata</taxon>
        <taxon>Vertebrata</taxon>
        <taxon>Euteleostomi</taxon>
        <taxon>Mammalia</taxon>
        <taxon>Monotremata</taxon>
        <taxon>Ornithorhynchidae</taxon>
        <taxon>Ornithorhynchus</taxon>
    </lineage>
</organism>